<protein>
    <recommendedName>
        <fullName evidence="3">Ferredoxin</fullName>
    </recommendedName>
</protein>
<name>A0ABQ3FTS9_9RHOB</name>
<dbReference type="Proteomes" id="UP000658305">
    <property type="component" value="Unassembled WGS sequence"/>
</dbReference>
<comment type="caution">
    <text evidence="1">The sequence shown here is derived from an EMBL/GenBank/DDBJ whole genome shotgun (WGS) entry which is preliminary data.</text>
</comment>
<evidence type="ECO:0000313" key="2">
    <source>
        <dbReference type="Proteomes" id="UP000658305"/>
    </source>
</evidence>
<organism evidence="1 2">
    <name type="scientific">Gemmobacter nanjingensis</name>
    <dbReference type="NCBI Taxonomy" id="488454"/>
    <lineage>
        <taxon>Bacteria</taxon>
        <taxon>Pseudomonadati</taxon>
        <taxon>Pseudomonadota</taxon>
        <taxon>Alphaproteobacteria</taxon>
        <taxon>Rhodobacterales</taxon>
        <taxon>Paracoccaceae</taxon>
        <taxon>Gemmobacter</taxon>
    </lineage>
</organism>
<evidence type="ECO:0000313" key="1">
    <source>
        <dbReference type="EMBL" id="GHC38578.1"/>
    </source>
</evidence>
<evidence type="ECO:0008006" key="3">
    <source>
        <dbReference type="Google" id="ProtNLM"/>
    </source>
</evidence>
<proteinExistence type="predicted"/>
<sequence>MPPAGVFGKEQAMSVTLDGIAARLAAERLEVLGGFAVTAGEGLPAGTRTLLLIGPAEPGFWAHFTAGPEWNDGAPDPVDRWSRRVIGRLACDLGAKALFPFGGPPWHPFYQWALRCGTAWESPVRLLVHVRQGLFFSARGALALKEVVEMPEAGRPPCESCTQPCLTACPAGALTGAGYDVPACHSFLDTPEGRDCLTGGCLVRRACPVSQSYARLPEQSAYHMGQFHT</sequence>
<keyword evidence="2" id="KW-1185">Reference proteome</keyword>
<dbReference type="EMBL" id="BMYI01000025">
    <property type="protein sequence ID" value="GHC38578.1"/>
    <property type="molecule type" value="Genomic_DNA"/>
</dbReference>
<gene>
    <name evidence="1" type="ORF">GCM10007291_45240</name>
</gene>
<accession>A0ABQ3FTS9</accession>
<reference evidence="2" key="1">
    <citation type="journal article" date="2019" name="Int. J. Syst. Evol. Microbiol.">
        <title>The Global Catalogue of Microorganisms (GCM) 10K type strain sequencing project: providing services to taxonomists for standard genome sequencing and annotation.</title>
        <authorList>
            <consortium name="The Broad Institute Genomics Platform"/>
            <consortium name="The Broad Institute Genome Sequencing Center for Infectious Disease"/>
            <person name="Wu L."/>
            <person name="Ma J."/>
        </authorList>
    </citation>
    <scope>NUCLEOTIDE SEQUENCE [LARGE SCALE GENOMIC DNA]</scope>
    <source>
        <strain evidence="2">KCTC 23298</strain>
    </source>
</reference>